<evidence type="ECO:0000259" key="2">
    <source>
        <dbReference type="SMART" id="SM00418"/>
    </source>
</evidence>
<dbReference type="SUPFAM" id="SSF46785">
    <property type="entry name" value="Winged helix' DNA-binding domain"/>
    <property type="match status" value="1"/>
</dbReference>
<proteinExistence type="predicted"/>
<dbReference type="AlphaFoldDB" id="A0A558GNY4"/>
<dbReference type="RefSeq" id="WP_144653007.1">
    <property type="nucleotide sequence ID" value="NZ_VNFK01000023.1"/>
</dbReference>
<evidence type="ECO:0000313" key="3">
    <source>
        <dbReference type="EMBL" id="TVU58600.1"/>
    </source>
</evidence>
<dbReference type="Proteomes" id="UP000316500">
    <property type="component" value="Unassembled WGS sequence"/>
</dbReference>
<dbReference type="EMBL" id="VNFK01000023">
    <property type="protein sequence ID" value="TVU58600.1"/>
    <property type="molecule type" value="Genomic_DNA"/>
</dbReference>
<reference evidence="3 4" key="1">
    <citation type="submission" date="2019-07" db="EMBL/GenBank/DDBJ databases">
        <title>Diversity of Bacteria from Kongsfjorden, Arctic.</title>
        <authorList>
            <person name="Yu Y."/>
        </authorList>
    </citation>
    <scope>NUCLEOTIDE SEQUENCE [LARGE SCALE GENOMIC DNA]</scope>
    <source>
        <strain evidence="3 4">SM1928</strain>
    </source>
</reference>
<comment type="caution">
    <text evidence="3">The sequence shown here is derived from an EMBL/GenBank/DDBJ whole genome shotgun (WGS) entry which is preliminary data.</text>
</comment>
<dbReference type="Gene3D" id="1.10.10.10">
    <property type="entry name" value="Winged helix-like DNA-binding domain superfamily/Winged helix DNA-binding domain"/>
    <property type="match status" value="1"/>
</dbReference>
<dbReference type="CDD" id="cd00090">
    <property type="entry name" value="HTH_ARSR"/>
    <property type="match status" value="1"/>
</dbReference>
<dbReference type="InterPro" id="IPR011991">
    <property type="entry name" value="ArsR-like_HTH"/>
</dbReference>
<dbReference type="OrthoDB" id="7945987at2"/>
<dbReference type="Pfam" id="PF12840">
    <property type="entry name" value="HTH_20"/>
    <property type="match status" value="1"/>
</dbReference>
<name>A0A558GNY4_PAENT</name>
<organism evidence="3 4">
    <name type="scientific">Paenarthrobacter nitroguajacolicus</name>
    <name type="common">Arthrobacter nitroguajacolicus</name>
    <dbReference type="NCBI Taxonomy" id="211146"/>
    <lineage>
        <taxon>Bacteria</taxon>
        <taxon>Bacillati</taxon>
        <taxon>Actinomycetota</taxon>
        <taxon>Actinomycetes</taxon>
        <taxon>Micrococcales</taxon>
        <taxon>Micrococcaceae</taxon>
        <taxon>Paenarthrobacter</taxon>
    </lineage>
</organism>
<evidence type="ECO:0000313" key="4">
    <source>
        <dbReference type="Proteomes" id="UP000316500"/>
    </source>
</evidence>
<dbReference type="InterPro" id="IPR001845">
    <property type="entry name" value="HTH_ArsR_DNA-bd_dom"/>
</dbReference>
<protein>
    <submittedName>
        <fullName evidence="3">Winged helix-turn-helix transcriptional regulator</fullName>
    </submittedName>
</protein>
<evidence type="ECO:0000256" key="1">
    <source>
        <dbReference type="SAM" id="MobiDB-lite"/>
    </source>
</evidence>
<dbReference type="SMART" id="SM00418">
    <property type="entry name" value="HTH_ARSR"/>
    <property type="match status" value="1"/>
</dbReference>
<accession>A0A558GNY4</accession>
<feature type="region of interest" description="Disordered" evidence="1">
    <location>
        <begin position="1"/>
        <end position="46"/>
    </location>
</feature>
<dbReference type="InterPro" id="IPR036388">
    <property type="entry name" value="WH-like_DNA-bd_sf"/>
</dbReference>
<dbReference type="InterPro" id="IPR036390">
    <property type="entry name" value="WH_DNA-bd_sf"/>
</dbReference>
<sequence length="236" mass="25799">MIRDAAPRSSNTGPPGSDPDYTDEVTANNETSQASGDVPRRKRAEKTVEITDPKAIRALAHAARIEVISELYATQVSHTATELAARTGLTPSAMSYHLRALQKWGIVAPAENAGDARERRWKAAGTDFTISGGSVASPEIAVVDLELDAFRRRASAFAKARGERRQRGEAGEEPAAVVLSSNLLYLTNPQRRELLDRIREVVREYELEDPTQIPEGAERVATLWSMIPDDRVAPGQ</sequence>
<gene>
    <name evidence="3" type="ORF">FQP90_21000</name>
</gene>
<dbReference type="GO" id="GO:0003700">
    <property type="term" value="F:DNA-binding transcription factor activity"/>
    <property type="evidence" value="ECO:0007669"/>
    <property type="project" value="InterPro"/>
</dbReference>
<feature type="domain" description="HTH arsR-type" evidence="2">
    <location>
        <begin position="54"/>
        <end position="159"/>
    </location>
</feature>
<feature type="compositionally biased region" description="Polar residues" evidence="1">
    <location>
        <begin position="25"/>
        <end position="35"/>
    </location>
</feature>